<gene>
    <name evidence="1" type="ORF">GcM1_150010</name>
</gene>
<dbReference type="Proteomes" id="UP000285326">
    <property type="component" value="Unassembled WGS sequence"/>
</dbReference>
<dbReference type="EMBL" id="MCBS01015024">
    <property type="protein sequence ID" value="RKF83963.1"/>
    <property type="molecule type" value="Genomic_DNA"/>
</dbReference>
<feature type="non-terminal residue" evidence="1">
    <location>
        <position position="61"/>
    </location>
</feature>
<name>A0A420JAY6_9PEZI</name>
<organism evidence="1 2">
    <name type="scientific">Golovinomyces cichoracearum</name>
    <dbReference type="NCBI Taxonomy" id="62708"/>
    <lineage>
        <taxon>Eukaryota</taxon>
        <taxon>Fungi</taxon>
        <taxon>Dikarya</taxon>
        <taxon>Ascomycota</taxon>
        <taxon>Pezizomycotina</taxon>
        <taxon>Leotiomycetes</taxon>
        <taxon>Erysiphales</taxon>
        <taxon>Erysiphaceae</taxon>
        <taxon>Golovinomyces</taxon>
    </lineage>
</organism>
<proteinExistence type="predicted"/>
<reference evidence="1 2" key="1">
    <citation type="journal article" date="2018" name="BMC Genomics">
        <title>Comparative genome analyses reveal sequence features reflecting distinct modes of host-adaptation between dicot and monocot powdery mildew.</title>
        <authorList>
            <person name="Wu Y."/>
            <person name="Ma X."/>
            <person name="Pan Z."/>
            <person name="Kale S.D."/>
            <person name="Song Y."/>
            <person name="King H."/>
            <person name="Zhang Q."/>
            <person name="Presley C."/>
            <person name="Deng X."/>
            <person name="Wei C.I."/>
            <person name="Xiao S."/>
        </authorList>
    </citation>
    <scope>NUCLEOTIDE SEQUENCE [LARGE SCALE GENOMIC DNA]</scope>
    <source>
        <strain evidence="1">UMSG1</strain>
    </source>
</reference>
<evidence type="ECO:0000313" key="2">
    <source>
        <dbReference type="Proteomes" id="UP000285326"/>
    </source>
</evidence>
<evidence type="ECO:0000313" key="1">
    <source>
        <dbReference type="EMBL" id="RKF83963.1"/>
    </source>
</evidence>
<dbReference type="AlphaFoldDB" id="A0A420JAY6"/>
<accession>A0A420JAY6</accession>
<sequence>MICWTLIWTVALMSTRHRSSLKRLPRNDAMTYSFTLDTATTSHIIREKSYFANYKVCQKIV</sequence>
<comment type="caution">
    <text evidence="1">The sequence shown here is derived from an EMBL/GenBank/DDBJ whole genome shotgun (WGS) entry which is preliminary data.</text>
</comment>
<protein>
    <submittedName>
        <fullName evidence="1">Uncharacterized protein</fullName>
    </submittedName>
</protein>